<evidence type="ECO:0000313" key="7">
    <source>
        <dbReference type="EMBL" id="RDW89773.1"/>
    </source>
</evidence>
<organism evidence="7 8">
    <name type="scientific">Coleophoma cylindrospora</name>
    <dbReference type="NCBI Taxonomy" id="1849047"/>
    <lineage>
        <taxon>Eukaryota</taxon>
        <taxon>Fungi</taxon>
        <taxon>Dikarya</taxon>
        <taxon>Ascomycota</taxon>
        <taxon>Pezizomycotina</taxon>
        <taxon>Leotiomycetes</taxon>
        <taxon>Helotiales</taxon>
        <taxon>Dermateaceae</taxon>
        <taxon>Coleophoma</taxon>
    </lineage>
</organism>
<proteinExistence type="predicted"/>
<keyword evidence="8" id="KW-1185">Reference proteome</keyword>
<evidence type="ECO:0008006" key="9">
    <source>
        <dbReference type="Google" id="ProtNLM"/>
    </source>
</evidence>
<feature type="transmembrane region" description="Helical" evidence="6">
    <location>
        <begin position="405"/>
        <end position="425"/>
    </location>
</feature>
<feature type="transmembrane region" description="Helical" evidence="6">
    <location>
        <begin position="251"/>
        <end position="271"/>
    </location>
</feature>
<feature type="transmembrane region" description="Helical" evidence="6">
    <location>
        <begin position="178"/>
        <end position="204"/>
    </location>
</feature>
<evidence type="ECO:0000256" key="5">
    <source>
        <dbReference type="SAM" id="MobiDB-lite"/>
    </source>
</evidence>
<dbReference type="Gene3D" id="1.20.1250.20">
    <property type="entry name" value="MFS general substrate transporter like domains"/>
    <property type="match status" value="1"/>
</dbReference>
<evidence type="ECO:0000313" key="8">
    <source>
        <dbReference type="Proteomes" id="UP000256645"/>
    </source>
</evidence>
<feature type="transmembrane region" description="Helical" evidence="6">
    <location>
        <begin position="152"/>
        <end position="172"/>
    </location>
</feature>
<dbReference type="PANTHER" id="PTHR23507">
    <property type="entry name" value="ZGC:174356"/>
    <property type="match status" value="1"/>
</dbReference>
<dbReference type="SUPFAM" id="SSF103473">
    <property type="entry name" value="MFS general substrate transporter"/>
    <property type="match status" value="1"/>
</dbReference>
<feature type="transmembrane region" description="Helical" evidence="6">
    <location>
        <begin position="120"/>
        <end position="140"/>
    </location>
</feature>
<feature type="transmembrane region" description="Helical" evidence="6">
    <location>
        <begin position="495"/>
        <end position="519"/>
    </location>
</feature>
<dbReference type="CDD" id="cd06174">
    <property type="entry name" value="MFS"/>
    <property type="match status" value="1"/>
</dbReference>
<feature type="transmembrane region" description="Helical" evidence="6">
    <location>
        <begin position="464"/>
        <end position="483"/>
    </location>
</feature>
<dbReference type="OrthoDB" id="194139at2759"/>
<dbReference type="PANTHER" id="PTHR23507:SF1">
    <property type="entry name" value="FI18259P1-RELATED"/>
    <property type="match status" value="1"/>
</dbReference>
<dbReference type="GO" id="GO:0022857">
    <property type="term" value="F:transmembrane transporter activity"/>
    <property type="evidence" value="ECO:0007669"/>
    <property type="project" value="InterPro"/>
</dbReference>
<dbReference type="GO" id="GO:0016020">
    <property type="term" value="C:membrane"/>
    <property type="evidence" value="ECO:0007669"/>
    <property type="project" value="UniProtKB-SubCell"/>
</dbReference>
<evidence type="ECO:0000256" key="1">
    <source>
        <dbReference type="ARBA" id="ARBA00004141"/>
    </source>
</evidence>
<feature type="transmembrane region" description="Helical" evidence="6">
    <location>
        <begin position="327"/>
        <end position="351"/>
    </location>
</feature>
<sequence>MNPQSNESEEREPLLTSAGLPVDNSQSLVSEPAPHKKRPWTPFTTISPRYRWVPLLGCAIIFLNEAEYFVKQVATMRAIEAMYCYKYYAARGSPLVEMGKHIPERLCKDESIQKSLAKTAGLIMFFRMLCAMVGAVPLGWVSDRFGRKPVLVLHKINVTISCASWVVIYFAFPAVPIWTLYLTGLSGIIGGNFDVGLAMLFASYSDVMPSASERASLFFLTTSMQYFAQTFCPSIGAWLMNLDGKGGTPHVNLIVSLILAILTALLTIAAFPETLHESHKRKDIPAEARDEVISTQNQASQDDPNVEDGWLQRLRSSVTPKMPGDGFFNIAILALSISFAATGIKAIDWYALVQFPVIKLGWTFPQSSQVVSIQGFLMLIHFSLILPLLNRVAVAKIGSPGHAHFVIMVGSGLLLTAGAILIGVSNTSGRFIVGVVVYLFGEGLPTATQAYIVSLVEKARVARVMATLSMASIFGKLMASLLFPKMLAWGVDTHVLGLPLFVSAGMFVASALCVSIVGLKIRWQGEK</sequence>
<dbReference type="Pfam" id="PF07690">
    <property type="entry name" value="MFS_1"/>
    <property type="match status" value="1"/>
</dbReference>
<evidence type="ECO:0000256" key="2">
    <source>
        <dbReference type="ARBA" id="ARBA00022692"/>
    </source>
</evidence>
<feature type="transmembrane region" description="Helical" evidence="6">
    <location>
        <begin position="431"/>
        <end position="452"/>
    </location>
</feature>
<dbReference type="EMBL" id="PDLM01000001">
    <property type="protein sequence ID" value="RDW89773.1"/>
    <property type="molecule type" value="Genomic_DNA"/>
</dbReference>
<evidence type="ECO:0000256" key="4">
    <source>
        <dbReference type="ARBA" id="ARBA00023136"/>
    </source>
</evidence>
<dbReference type="Proteomes" id="UP000256645">
    <property type="component" value="Unassembled WGS sequence"/>
</dbReference>
<reference evidence="7 8" key="1">
    <citation type="journal article" date="2018" name="IMA Fungus">
        <title>IMA Genome-F 9: Draft genome sequence of Annulohypoxylon stygium, Aspergillus mulundensis, Berkeleyomyces basicola (syn. Thielaviopsis basicola), Ceratocystis smalleyi, two Cercospora beticola strains, Coleophoma cylindrospora, Fusarium fracticaudum, Phialophora cf. hyalina, and Morchella septimelata.</title>
        <authorList>
            <person name="Wingfield B.D."/>
            <person name="Bills G.F."/>
            <person name="Dong Y."/>
            <person name="Huang W."/>
            <person name="Nel W.J."/>
            <person name="Swalarsk-Parry B.S."/>
            <person name="Vaghefi N."/>
            <person name="Wilken P.M."/>
            <person name="An Z."/>
            <person name="de Beer Z.W."/>
            <person name="De Vos L."/>
            <person name="Chen L."/>
            <person name="Duong T.A."/>
            <person name="Gao Y."/>
            <person name="Hammerbacher A."/>
            <person name="Kikkert J.R."/>
            <person name="Li Y."/>
            <person name="Li H."/>
            <person name="Li K."/>
            <person name="Li Q."/>
            <person name="Liu X."/>
            <person name="Ma X."/>
            <person name="Naidoo K."/>
            <person name="Pethybridge S.J."/>
            <person name="Sun J."/>
            <person name="Steenkamp E.T."/>
            <person name="van der Nest M.A."/>
            <person name="van Wyk S."/>
            <person name="Wingfield M.J."/>
            <person name="Xiong C."/>
            <person name="Yue Q."/>
            <person name="Zhang X."/>
        </authorList>
    </citation>
    <scope>NUCLEOTIDE SEQUENCE [LARGE SCALE GENOMIC DNA]</scope>
    <source>
        <strain evidence="7 8">BP6252</strain>
    </source>
</reference>
<dbReference type="InterPro" id="IPR011701">
    <property type="entry name" value="MFS"/>
</dbReference>
<protein>
    <recommendedName>
        <fullName evidence="9">Major facilitator superfamily (MFS) profile domain-containing protein</fullName>
    </recommendedName>
</protein>
<feature type="transmembrane region" description="Helical" evidence="6">
    <location>
        <begin position="371"/>
        <end position="393"/>
    </location>
</feature>
<comment type="caution">
    <text evidence="7">The sequence shown here is derived from an EMBL/GenBank/DDBJ whole genome shotgun (WGS) entry which is preliminary data.</text>
</comment>
<accession>A0A3D8STY1</accession>
<keyword evidence="2 6" id="KW-0812">Transmembrane</keyword>
<dbReference type="InterPro" id="IPR036259">
    <property type="entry name" value="MFS_trans_sf"/>
</dbReference>
<evidence type="ECO:0000256" key="3">
    <source>
        <dbReference type="ARBA" id="ARBA00022989"/>
    </source>
</evidence>
<keyword evidence="3 6" id="KW-1133">Transmembrane helix</keyword>
<comment type="subcellular location">
    <subcellularLocation>
        <location evidence="1">Membrane</location>
        <topology evidence="1">Multi-pass membrane protein</topology>
    </subcellularLocation>
</comment>
<feature type="region of interest" description="Disordered" evidence="5">
    <location>
        <begin position="1"/>
        <end position="37"/>
    </location>
</feature>
<evidence type="ECO:0000256" key="6">
    <source>
        <dbReference type="SAM" id="Phobius"/>
    </source>
</evidence>
<name>A0A3D8STY1_9HELO</name>
<gene>
    <name evidence="7" type="ORF">BP6252_01805</name>
</gene>
<dbReference type="AlphaFoldDB" id="A0A3D8STY1"/>
<keyword evidence="4 6" id="KW-0472">Membrane</keyword>
<feature type="transmembrane region" description="Helical" evidence="6">
    <location>
        <begin position="216"/>
        <end position="239"/>
    </location>
</feature>